<dbReference type="PANTHER" id="PTHR10994">
    <property type="entry name" value="RETICULON"/>
    <property type="match status" value="1"/>
</dbReference>
<dbReference type="Pfam" id="PF02453">
    <property type="entry name" value="Reticulon"/>
    <property type="match status" value="1"/>
</dbReference>
<sequence>MASRLRASDNGTATKVKLFGRGQRSIHDALGGGKAADLLLWRKKRVAGAVLAGVAVVWYLFEVVEYNFITLLCHVLITSMLALFIWSTAANFFQWTPPNIPKTALKESTFTEVASTFHSKFNQILSELLRVACGNEPKLFFLGLISLWILGVIGNYISTLNLLFFSILCAETLPFLYEQYEEEADNLAGKLYKQMRSTYRKVEADVLAKIPRGPLKEKKET</sequence>
<reference evidence="9" key="1">
    <citation type="journal article" date="2014" name="Science">
        <title>The coffee genome provides insight into the convergent evolution of caffeine biosynthesis.</title>
        <authorList>
            <person name="Denoeud F."/>
            <person name="Carretero-Paulet L."/>
            <person name="Dereeper A."/>
            <person name="Droc G."/>
            <person name="Guyot R."/>
            <person name="Pietrella M."/>
            <person name="Zheng C."/>
            <person name="Alberti A."/>
            <person name="Anthony F."/>
            <person name="Aprea G."/>
            <person name="Aury J.M."/>
            <person name="Bento P."/>
            <person name="Bernard M."/>
            <person name="Bocs S."/>
            <person name="Campa C."/>
            <person name="Cenci A."/>
            <person name="Combes M.C."/>
            <person name="Crouzillat D."/>
            <person name="Da Silva C."/>
            <person name="Daddiego L."/>
            <person name="De Bellis F."/>
            <person name="Dussert S."/>
            <person name="Garsmeur O."/>
            <person name="Gayraud T."/>
            <person name="Guignon V."/>
            <person name="Jahn K."/>
            <person name="Jamilloux V."/>
            <person name="Joet T."/>
            <person name="Labadie K."/>
            <person name="Lan T."/>
            <person name="Leclercq J."/>
            <person name="Lepelley M."/>
            <person name="Leroy T."/>
            <person name="Li L.T."/>
            <person name="Librado P."/>
            <person name="Lopez L."/>
            <person name="Munoz A."/>
            <person name="Noel B."/>
            <person name="Pallavicini A."/>
            <person name="Perrotta G."/>
            <person name="Poncet V."/>
            <person name="Pot D."/>
            <person name="Priyono X."/>
            <person name="Rigoreau M."/>
            <person name="Rouard M."/>
            <person name="Rozas J."/>
            <person name="Tranchant-Dubreuil C."/>
            <person name="VanBuren R."/>
            <person name="Zhang Q."/>
            <person name="Andrade A.C."/>
            <person name="Argout X."/>
            <person name="Bertrand B."/>
            <person name="de Kochko A."/>
            <person name="Graziosi G."/>
            <person name="Henry R.J."/>
            <person name="Jayarama X."/>
            <person name="Ming R."/>
            <person name="Nagai C."/>
            <person name="Rounsley S."/>
            <person name="Sankoff D."/>
            <person name="Giuliano G."/>
            <person name="Albert V.A."/>
            <person name="Wincker P."/>
            <person name="Lashermes P."/>
        </authorList>
    </citation>
    <scope>NUCLEOTIDE SEQUENCE [LARGE SCALE GENOMIC DNA]</scope>
    <source>
        <strain evidence="9">cv. DH200-94</strain>
    </source>
</reference>
<dbReference type="OMA" id="FLYERYE"/>
<feature type="transmembrane region" description="Helical" evidence="6">
    <location>
        <begin position="139"/>
        <end position="165"/>
    </location>
</feature>
<gene>
    <name evidence="8" type="ORF">GSCOC_T00022488001</name>
</gene>
<evidence type="ECO:0000256" key="5">
    <source>
        <dbReference type="ARBA" id="ARBA00023136"/>
    </source>
</evidence>
<dbReference type="InterPro" id="IPR045064">
    <property type="entry name" value="Reticulon-like"/>
</dbReference>
<dbReference type="InterPro" id="IPR003388">
    <property type="entry name" value="Reticulon"/>
</dbReference>
<feature type="transmembrane region" description="Helical" evidence="6">
    <location>
        <begin position="46"/>
        <end position="61"/>
    </location>
</feature>
<comment type="subcellular location">
    <subcellularLocation>
        <location evidence="1 6">Endoplasmic reticulum membrane</location>
        <topology evidence="1 6">Multi-pass membrane protein</topology>
    </subcellularLocation>
</comment>
<dbReference type="PhylomeDB" id="A0A068TQ75"/>
<keyword evidence="5 6" id="KW-0472">Membrane</keyword>
<evidence type="ECO:0000259" key="7">
    <source>
        <dbReference type="PROSITE" id="PS50845"/>
    </source>
</evidence>
<dbReference type="PROSITE" id="PS50845">
    <property type="entry name" value="RETICULON"/>
    <property type="match status" value="1"/>
</dbReference>
<proteinExistence type="predicted"/>
<evidence type="ECO:0000313" key="9">
    <source>
        <dbReference type="Proteomes" id="UP000295252"/>
    </source>
</evidence>
<organism evidence="8 9">
    <name type="scientific">Coffea canephora</name>
    <name type="common">Robusta coffee</name>
    <dbReference type="NCBI Taxonomy" id="49390"/>
    <lineage>
        <taxon>Eukaryota</taxon>
        <taxon>Viridiplantae</taxon>
        <taxon>Streptophyta</taxon>
        <taxon>Embryophyta</taxon>
        <taxon>Tracheophyta</taxon>
        <taxon>Spermatophyta</taxon>
        <taxon>Magnoliopsida</taxon>
        <taxon>eudicotyledons</taxon>
        <taxon>Gunneridae</taxon>
        <taxon>Pentapetalae</taxon>
        <taxon>asterids</taxon>
        <taxon>lamiids</taxon>
        <taxon>Gentianales</taxon>
        <taxon>Rubiaceae</taxon>
        <taxon>Ixoroideae</taxon>
        <taxon>Gardenieae complex</taxon>
        <taxon>Bertiereae - Coffeeae clade</taxon>
        <taxon>Coffeeae</taxon>
        <taxon>Coffea</taxon>
    </lineage>
</organism>
<dbReference type="AlphaFoldDB" id="A0A068TQ75"/>
<dbReference type="OrthoDB" id="567788at2759"/>
<feature type="transmembrane region" description="Helical" evidence="6">
    <location>
        <begin position="67"/>
        <end position="86"/>
    </location>
</feature>
<dbReference type="Gramene" id="CDO98406">
    <property type="protein sequence ID" value="CDO98406"/>
    <property type="gene ID" value="GSCOC_T00022488001"/>
</dbReference>
<dbReference type="Proteomes" id="UP000295252">
    <property type="component" value="Chromosome VI"/>
</dbReference>
<evidence type="ECO:0000256" key="1">
    <source>
        <dbReference type="ARBA" id="ARBA00004477"/>
    </source>
</evidence>
<feature type="domain" description="Reticulon" evidence="7">
    <location>
        <begin position="35"/>
        <end position="220"/>
    </location>
</feature>
<name>A0A068TQ75_COFCA</name>
<dbReference type="GO" id="GO:0005789">
    <property type="term" value="C:endoplasmic reticulum membrane"/>
    <property type="evidence" value="ECO:0007669"/>
    <property type="project" value="UniProtKB-SubCell"/>
</dbReference>
<dbReference type="FunCoup" id="A0A068TQ75">
    <property type="interactions" value="126"/>
</dbReference>
<keyword evidence="9" id="KW-1185">Reference proteome</keyword>
<protein>
    <recommendedName>
        <fullName evidence="6">Reticulon-like protein</fullName>
    </recommendedName>
</protein>
<dbReference type="EMBL" id="HG739086">
    <property type="protein sequence ID" value="CDO98406.1"/>
    <property type="molecule type" value="Genomic_DNA"/>
</dbReference>
<evidence type="ECO:0000313" key="8">
    <source>
        <dbReference type="EMBL" id="CDO98406.1"/>
    </source>
</evidence>
<evidence type="ECO:0000256" key="2">
    <source>
        <dbReference type="ARBA" id="ARBA00022692"/>
    </source>
</evidence>
<evidence type="ECO:0000256" key="3">
    <source>
        <dbReference type="ARBA" id="ARBA00022824"/>
    </source>
</evidence>
<keyword evidence="3 6" id="KW-0256">Endoplasmic reticulum</keyword>
<dbReference type="GO" id="GO:0009617">
    <property type="term" value="P:response to bacterium"/>
    <property type="evidence" value="ECO:0007669"/>
    <property type="project" value="InterPro"/>
</dbReference>
<evidence type="ECO:0000256" key="6">
    <source>
        <dbReference type="RuleBase" id="RU363132"/>
    </source>
</evidence>
<keyword evidence="4 6" id="KW-1133">Transmembrane helix</keyword>
<accession>A0A068TQ75</accession>
<keyword evidence="2 6" id="KW-0812">Transmembrane</keyword>
<dbReference type="InParanoid" id="A0A068TQ75"/>
<dbReference type="STRING" id="49390.A0A068TQ75"/>
<evidence type="ECO:0000256" key="4">
    <source>
        <dbReference type="ARBA" id="ARBA00022989"/>
    </source>
</evidence>
<dbReference type="PANTHER" id="PTHR10994:SF85">
    <property type="entry name" value="RETICULON-LIKE PROTEIN B9"/>
    <property type="match status" value="1"/>
</dbReference>